<dbReference type="CDD" id="cd16378">
    <property type="entry name" value="CcmH_N"/>
    <property type="match status" value="1"/>
</dbReference>
<dbReference type="EMBL" id="JBBKZU010000047">
    <property type="protein sequence ID" value="MEJ8816276.1"/>
    <property type="molecule type" value="Genomic_DNA"/>
</dbReference>
<dbReference type="PANTHER" id="PTHR47870:SF1">
    <property type="entry name" value="CYTOCHROME C-TYPE BIOGENESIS PROTEIN CCMH"/>
    <property type="match status" value="1"/>
</dbReference>
<name>A0ABU8VRI7_9BURK</name>
<dbReference type="PANTHER" id="PTHR47870">
    <property type="entry name" value="CYTOCHROME C-TYPE BIOGENESIS PROTEIN CCMH"/>
    <property type="match status" value="1"/>
</dbReference>
<dbReference type="InterPro" id="IPR038297">
    <property type="entry name" value="CcmH/CycL/NrfF/Ccl2_sf"/>
</dbReference>
<evidence type="ECO:0000256" key="1">
    <source>
        <dbReference type="ARBA" id="ARBA00010342"/>
    </source>
</evidence>
<proteinExistence type="inferred from homology"/>
<dbReference type="InterPro" id="IPR005616">
    <property type="entry name" value="CcmH/CycL/Ccl2/NrfF_N"/>
</dbReference>
<dbReference type="RefSeq" id="WP_340361465.1">
    <property type="nucleotide sequence ID" value="NZ_JBBKZU010000047.1"/>
</dbReference>
<reference evidence="9 10" key="1">
    <citation type="submission" date="2024-03" db="EMBL/GenBank/DDBJ databases">
        <title>Novel species of the genus Variovorax.</title>
        <authorList>
            <person name="Liu Q."/>
            <person name="Xin Y.-H."/>
        </authorList>
    </citation>
    <scope>NUCLEOTIDE SEQUENCE [LARGE SCALE GENOMIC DNA]</scope>
    <source>
        <strain evidence="9 10">KACC 18899</strain>
    </source>
</reference>
<sequence>MRRCIASALLAFACAGTFAAPADDEQLDARVHALSHQLRCVVCQNQTLADSQAELAVDLRRQMREQMRAGASDDAVRDFLVQRYGDFVLYKPPLKPVTWLLWFGPLLLLAFVVAAILRNRGRGAPPPAALDDADRQRLDAILDRSPEPPR</sequence>
<gene>
    <name evidence="9" type="ORF">WKW77_34920</name>
</gene>
<evidence type="ECO:0000256" key="6">
    <source>
        <dbReference type="ARBA" id="ARBA00023004"/>
    </source>
</evidence>
<evidence type="ECO:0000259" key="8">
    <source>
        <dbReference type="Pfam" id="PF03918"/>
    </source>
</evidence>
<evidence type="ECO:0000256" key="4">
    <source>
        <dbReference type="ARBA" id="ARBA00022729"/>
    </source>
</evidence>
<keyword evidence="2 7" id="KW-0349">Heme</keyword>
<evidence type="ECO:0000313" key="10">
    <source>
        <dbReference type="Proteomes" id="UP001365846"/>
    </source>
</evidence>
<comment type="function">
    <text evidence="7">Possible subunit of a heme lyase.</text>
</comment>
<keyword evidence="6 7" id="KW-0408">Iron</keyword>
<dbReference type="InterPro" id="IPR051263">
    <property type="entry name" value="C-type_cytochrome_biogenesis"/>
</dbReference>
<feature type="transmembrane region" description="Helical" evidence="7">
    <location>
        <begin position="99"/>
        <end position="117"/>
    </location>
</feature>
<keyword evidence="7" id="KW-1133">Transmembrane helix</keyword>
<dbReference type="Gene3D" id="1.10.8.640">
    <property type="entry name" value="Cytochrome C biogenesis protein"/>
    <property type="match status" value="1"/>
</dbReference>
<keyword evidence="4 7" id="KW-0732">Signal</keyword>
<evidence type="ECO:0000313" key="9">
    <source>
        <dbReference type="EMBL" id="MEJ8816276.1"/>
    </source>
</evidence>
<comment type="similarity">
    <text evidence="1 7">Belongs to the CcmH/CycL/Ccl2/NrfF family.</text>
</comment>
<keyword evidence="5" id="KW-0201">Cytochrome c-type biogenesis</keyword>
<protein>
    <recommendedName>
        <fullName evidence="7">Cytochrome c-type biogenesis protein</fullName>
    </recommendedName>
</protein>
<keyword evidence="7" id="KW-0812">Transmembrane</keyword>
<keyword evidence="3 7" id="KW-0479">Metal-binding</keyword>
<keyword evidence="7" id="KW-0472">Membrane</keyword>
<evidence type="ECO:0000256" key="2">
    <source>
        <dbReference type="ARBA" id="ARBA00022617"/>
    </source>
</evidence>
<feature type="signal peptide" evidence="7">
    <location>
        <begin position="1"/>
        <end position="19"/>
    </location>
</feature>
<evidence type="ECO:0000256" key="3">
    <source>
        <dbReference type="ARBA" id="ARBA00022723"/>
    </source>
</evidence>
<dbReference type="Pfam" id="PF03918">
    <property type="entry name" value="CcmH"/>
    <property type="match status" value="1"/>
</dbReference>
<organism evidence="9 10">
    <name type="scientific">Variovorax ureilyticus</name>
    <dbReference type="NCBI Taxonomy" id="1836198"/>
    <lineage>
        <taxon>Bacteria</taxon>
        <taxon>Pseudomonadati</taxon>
        <taxon>Pseudomonadota</taxon>
        <taxon>Betaproteobacteria</taxon>
        <taxon>Burkholderiales</taxon>
        <taxon>Comamonadaceae</taxon>
        <taxon>Variovorax</taxon>
    </lineage>
</organism>
<feature type="chain" id="PRO_5044985554" description="Cytochrome c-type biogenesis protein" evidence="7">
    <location>
        <begin position="20"/>
        <end position="150"/>
    </location>
</feature>
<accession>A0ABU8VRI7</accession>
<dbReference type="Proteomes" id="UP001365846">
    <property type="component" value="Unassembled WGS sequence"/>
</dbReference>
<comment type="caution">
    <text evidence="9">The sequence shown here is derived from an EMBL/GenBank/DDBJ whole genome shotgun (WGS) entry which is preliminary data.</text>
</comment>
<feature type="domain" description="CcmH/CycL/Ccl2/NrfF N-terminal" evidence="8">
    <location>
        <begin position="10"/>
        <end position="142"/>
    </location>
</feature>
<evidence type="ECO:0000256" key="7">
    <source>
        <dbReference type="RuleBase" id="RU364112"/>
    </source>
</evidence>
<keyword evidence="10" id="KW-1185">Reference proteome</keyword>
<evidence type="ECO:0000256" key="5">
    <source>
        <dbReference type="ARBA" id="ARBA00022748"/>
    </source>
</evidence>